<evidence type="ECO:0000256" key="6">
    <source>
        <dbReference type="ARBA" id="ARBA00022643"/>
    </source>
</evidence>
<dbReference type="Proteomes" id="UP000244225">
    <property type="component" value="Unassembled WGS sequence"/>
</dbReference>
<comment type="pathway">
    <text evidence="1 9">Cofactor metabolism; pyridoxal 5'-phosphate salvage; pyridoxal 5'-phosphate from pyridoxamine 5'-phosphate: step 1/1.</text>
</comment>
<dbReference type="PANTHER" id="PTHR10851">
    <property type="entry name" value="PYRIDOXINE-5-PHOSPHATE OXIDASE"/>
    <property type="match status" value="1"/>
</dbReference>
<keyword evidence="7 9" id="KW-0560">Oxidoreductase</keyword>
<dbReference type="UniPathway" id="UPA01068">
    <property type="reaction ID" value="UER00304"/>
</dbReference>
<dbReference type="GO" id="GO:0010181">
    <property type="term" value="F:FMN binding"/>
    <property type="evidence" value="ECO:0007669"/>
    <property type="project" value="UniProtKB-UniRule"/>
</dbReference>
<keyword evidence="6 9" id="KW-0288">FMN</keyword>
<feature type="binding site" evidence="9 11">
    <location>
        <position position="145"/>
    </location>
    <ligand>
        <name>FMN</name>
        <dbReference type="ChEBI" id="CHEBI:58210"/>
    </ligand>
</feature>
<accession>A0A2T5YLS9</accession>
<dbReference type="PANTHER" id="PTHR10851:SF0">
    <property type="entry name" value="PYRIDOXINE-5'-PHOSPHATE OXIDASE"/>
    <property type="match status" value="1"/>
</dbReference>
<organism evidence="14 15">
    <name type="scientific">Pontibacter mucosus</name>
    <dbReference type="NCBI Taxonomy" id="1649266"/>
    <lineage>
        <taxon>Bacteria</taxon>
        <taxon>Pseudomonadati</taxon>
        <taxon>Bacteroidota</taxon>
        <taxon>Cytophagia</taxon>
        <taxon>Cytophagales</taxon>
        <taxon>Hymenobacteraceae</taxon>
        <taxon>Pontibacter</taxon>
    </lineage>
</organism>
<evidence type="ECO:0000256" key="5">
    <source>
        <dbReference type="ARBA" id="ARBA00022630"/>
    </source>
</evidence>
<comment type="similarity">
    <text evidence="3 9">Belongs to the pyridoxamine 5'-phosphate oxidase family.</text>
</comment>
<proteinExistence type="inferred from homology"/>
<dbReference type="InterPro" id="IPR012349">
    <property type="entry name" value="Split_barrel_FMN-bd"/>
</dbReference>
<evidence type="ECO:0000259" key="13">
    <source>
        <dbReference type="Pfam" id="PF10590"/>
    </source>
</evidence>
<dbReference type="HAMAP" id="MF_01629">
    <property type="entry name" value="PdxH"/>
    <property type="match status" value="1"/>
</dbReference>
<dbReference type="Pfam" id="PF01243">
    <property type="entry name" value="PNPOx_N"/>
    <property type="match status" value="1"/>
</dbReference>
<dbReference type="PIRSF" id="PIRSF000190">
    <property type="entry name" value="Pyd_amn-ph_oxd"/>
    <property type="match status" value="1"/>
</dbReference>
<evidence type="ECO:0000256" key="10">
    <source>
        <dbReference type="PIRSR" id="PIRSR000190-1"/>
    </source>
</evidence>
<dbReference type="PROSITE" id="PS01064">
    <property type="entry name" value="PYRIDOX_OXIDASE"/>
    <property type="match status" value="1"/>
</dbReference>
<dbReference type="SUPFAM" id="SSF50475">
    <property type="entry name" value="FMN-binding split barrel"/>
    <property type="match status" value="1"/>
</dbReference>
<feature type="binding site" evidence="9 11">
    <location>
        <begin position="101"/>
        <end position="106"/>
    </location>
    <ligand>
        <name>FMN</name>
        <dbReference type="ChEBI" id="CHEBI:58210"/>
    </ligand>
</feature>
<comment type="subunit">
    <text evidence="4 9">Homodimer.</text>
</comment>
<keyword evidence="15" id="KW-1185">Reference proteome</keyword>
<comment type="catalytic activity">
    <reaction evidence="9">
        <text>pyridoxamine 5'-phosphate + O2 + H2O = pyridoxal 5'-phosphate + H2O2 + NH4(+)</text>
        <dbReference type="Rhea" id="RHEA:15817"/>
        <dbReference type="ChEBI" id="CHEBI:15377"/>
        <dbReference type="ChEBI" id="CHEBI:15379"/>
        <dbReference type="ChEBI" id="CHEBI:16240"/>
        <dbReference type="ChEBI" id="CHEBI:28938"/>
        <dbReference type="ChEBI" id="CHEBI:58451"/>
        <dbReference type="ChEBI" id="CHEBI:597326"/>
        <dbReference type="EC" id="1.4.3.5"/>
    </reaction>
</comment>
<dbReference type="InterPro" id="IPR019576">
    <property type="entry name" value="Pyridoxamine_oxidase_dimer_C"/>
</dbReference>
<feature type="binding site" evidence="9 11">
    <location>
        <begin position="180"/>
        <end position="181"/>
    </location>
    <ligand>
        <name>FMN</name>
        <dbReference type="ChEBI" id="CHEBI:58210"/>
    </ligand>
</feature>
<dbReference type="AlphaFoldDB" id="A0A2T5YLS9"/>
<feature type="binding site" evidence="9 11">
    <location>
        <position position="122"/>
    </location>
    <ligand>
        <name>FMN</name>
        <dbReference type="ChEBI" id="CHEBI:58210"/>
    </ligand>
</feature>
<feature type="binding site" evidence="9 11">
    <location>
        <position position="123"/>
    </location>
    <ligand>
        <name>FMN</name>
        <dbReference type="ChEBI" id="CHEBI:58210"/>
    </ligand>
</feature>
<comment type="pathway">
    <text evidence="2 9">Cofactor metabolism; pyridoxal 5'-phosphate salvage; pyridoxal 5'-phosphate from pyridoxine 5'-phosphate: step 1/1.</text>
</comment>
<feature type="binding site" evidence="9 10">
    <location>
        <position position="163"/>
    </location>
    <ligand>
        <name>substrate</name>
    </ligand>
</feature>
<dbReference type="GO" id="GO:0004733">
    <property type="term" value="F:pyridoxamine phosphate oxidase activity"/>
    <property type="evidence" value="ECO:0007669"/>
    <property type="project" value="UniProtKB-UniRule"/>
</dbReference>
<name>A0A2T5YLS9_9BACT</name>
<evidence type="ECO:0000256" key="8">
    <source>
        <dbReference type="ARBA" id="ARBA00023096"/>
    </source>
</evidence>
<comment type="cofactor">
    <cofactor evidence="9 11">
        <name>FMN</name>
        <dbReference type="ChEBI" id="CHEBI:58210"/>
    </cofactor>
    <text evidence="9 11">Binds 1 FMN per subunit.</text>
</comment>
<evidence type="ECO:0000256" key="1">
    <source>
        <dbReference type="ARBA" id="ARBA00004738"/>
    </source>
</evidence>
<dbReference type="InterPro" id="IPR011576">
    <property type="entry name" value="Pyridox_Oxase_N"/>
</dbReference>
<evidence type="ECO:0000313" key="14">
    <source>
        <dbReference type="EMBL" id="PTX20251.1"/>
    </source>
</evidence>
<feature type="binding site" evidence="9 11">
    <location>
        <position position="236"/>
    </location>
    <ligand>
        <name>FMN</name>
        <dbReference type="ChEBI" id="CHEBI:58210"/>
    </ligand>
</feature>
<comment type="catalytic activity">
    <reaction evidence="9">
        <text>pyridoxine 5'-phosphate + O2 = pyridoxal 5'-phosphate + H2O2</text>
        <dbReference type="Rhea" id="RHEA:15149"/>
        <dbReference type="ChEBI" id="CHEBI:15379"/>
        <dbReference type="ChEBI" id="CHEBI:16240"/>
        <dbReference type="ChEBI" id="CHEBI:58589"/>
        <dbReference type="ChEBI" id="CHEBI:597326"/>
        <dbReference type="EC" id="1.4.3.5"/>
    </reaction>
</comment>
<dbReference type="EC" id="1.4.3.5" evidence="9"/>
<dbReference type="Pfam" id="PF10590">
    <property type="entry name" value="PNP_phzG_C"/>
    <property type="match status" value="1"/>
</dbReference>
<dbReference type="InterPro" id="IPR000659">
    <property type="entry name" value="Pyridox_Oxase"/>
</dbReference>
<dbReference type="NCBIfam" id="NF004231">
    <property type="entry name" value="PRK05679.1"/>
    <property type="match status" value="1"/>
</dbReference>
<feature type="binding site" evidence="9 11">
    <location>
        <begin position="116"/>
        <end position="117"/>
    </location>
    <ligand>
        <name>FMN</name>
        <dbReference type="ChEBI" id="CHEBI:58210"/>
    </ligand>
</feature>
<dbReference type="EMBL" id="QBKI01000003">
    <property type="protein sequence ID" value="PTX20251.1"/>
    <property type="molecule type" value="Genomic_DNA"/>
</dbReference>
<evidence type="ECO:0000256" key="4">
    <source>
        <dbReference type="ARBA" id="ARBA00011738"/>
    </source>
</evidence>
<feature type="binding site" evidence="10">
    <location>
        <begin position="48"/>
        <end position="51"/>
    </location>
    <ligand>
        <name>substrate</name>
    </ligand>
</feature>
<keyword evidence="5 9" id="KW-0285">Flavoprotein</keyword>
<feature type="binding site" evidence="9 11">
    <location>
        <position position="226"/>
    </location>
    <ligand>
        <name>FMN</name>
        <dbReference type="ChEBI" id="CHEBI:58210"/>
    </ligand>
</feature>
<dbReference type="GO" id="GO:0008615">
    <property type="term" value="P:pyridoxine biosynthetic process"/>
    <property type="evidence" value="ECO:0007669"/>
    <property type="project" value="UniProtKB-UniRule"/>
</dbReference>
<feature type="binding site" evidence="9 10">
    <location>
        <position position="106"/>
    </location>
    <ligand>
        <name>substrate</name>
    </ligand>
</feature>
<reference evidence="14 15" key="1">
    <citation type="submission" date="2018-04" db="EMBL/GenBank/DDBJ databases">
        <title>Genomic Encyclopedia of Archaeal and Bacterial Type Strains, Phase II (KMG-II): from individual species to whole genera.</title>
        <authorList>
            <person name="Goeker M."/>
        </authorList>
    </citation>
    <scope>NUCLEOTIDE SEQUENCE [LARGE SCALE GENOMIC DNA]</scope>
    <source>
        <strain evidence="14 15">DSM 100162</strain>
    </source>
</reference>
<feature type="binding site" evidence="9 10">
    <location>
        <position position="167"/>
    </location>
    <ligand>
        <name>substrate</name>
    </ligand>
</feature>
<evidence type="ECO:0000256" key="9">
    <source>
        <dbReference type="HAMAP-Rule" id="MF_01629"/>
    </source>
</evidence>
<evidence type="ECO:0000256" key="3">
    <source>
        <dbReference type="ARBA" id="ARBA00007301"/>
    </source>
</evidence>
<dbReference type="FunFam" id="2.30.110.10:FF:000005">
    <property type="entry name" value="NAD(P)H-hydrate epimerase"/>
    <property type="match status" value="1"/>
</dbReference>
<evidence type="ECO:0000256" key="11">
    <source>
        <dbReference type="PIRSR" id="PIRSR000190-2"/>
    </source>
</evidence>
<evidence type="ECO:0000256" key="7">
    <source>
        <dbReference type="ARBA" id="ARBA00023002"/>
    </source>
</evidence>
<feature type="domain" description="Pyridoxamine 5'-phosphate oxidase N-terminal" evidence="12">
    <location>
        <begin position="73"/>
        <end position="194"/>
    </location>
</feature>
<dbReference type="InterPro" id="IPR019740">
    <property type="entry name" value="Pyridox_Oxase_CS"/>
</dbReference>
<dbReference type="NCBIfam" id="TIGR00558">
    <property type="entry name" value="pdxH"/>
    <property type="match status" value="1"/>
</dbReference>
<evidence type="ECO:0000259" key="12">
    <source>
        <dbReference type="Pfam" id="PF01243"/>
    </source>
</evidence>
<feature type="binding site" evidence="9 10">
    <location>
        <position position="171"/>
    </location>
    <ligand>
        <name>substrate</name>
    </ligand>
</feature>
<feature type="binding site" evidence="9 10">
    <location>
        <begin position="232"/>
        <end position="234"/>
    </location>
    <ligand>
        <name>substrate</name>
    </ligand>
</feature>
<comment type="function">
    <text evidence="9">Catalyzes the oxidation of either pyridoxine 5'-phosphate (PNP) or pyridoxamine 5'-phosphate (PMP) into pyridoxal 5'-phosphate (PLP).</text>
</comment>
<evidence type="ECO:0000256" key="2">
    <source>
        <dbReference type="ARBA" id="ARBA00005037"/>
    </source>
</evidence>
<dbReference type="Gene3D" id="2.30.110.10">
    <property type="entry name" value="Electron Transport, Fmn-binding Protein, Chain A"/>
    <property type="match status" value="1"/>
</dbReference>
<feature type="domain" description="Pyridoxine 5'-phosphate oxidase dimerisation C-terminal" evidence="13">
    <location>
        <begin position="213"/>
        <end position="253"/>
    </location>
</feature>
<keyword evidence="8 9" id="KW-0664">Pyridoxine biosynthesis</keyword>
<protein>
    <recommendedName>
        <fullName evidence="9">Pyridoxine/pyridoxamine 5'-phosphate oxidase</fullName>
        <ecNumber evidence="9">1.4.3.5</ecNumber>
    </recommendedName>
    <alternativeName>
        <fullName evidence="9">PNP/PMP oxidase</fullName>
        <shortName evidence="9">PNPOx</shortName>
    </alternativeName>
    <alternativeName>
        <fullName evidence="9">Pyridoxal 5'-phosphate synthase</fullName>
    </alternativeName>
</protein>
<sequence>MLIYICLLYYPEPEIRKALVFSLAPTYIFIILGKTTTMALTHNIAAIRVNYRKHALTEDSVAGHPIEQFKVWLQEAIEAQAEEPTALVLSTVNAAGRPSARVVLLKGVDAQGFSFYTNYNSRKGQELEQRPYASLTFFWPALERQVRVEGKVGKVSPQESDAYFHSRPKGSQIGAWVSPQSQVIPSRQVLEQREKELAEKFAGTELVPRPEHWGGFRLEPDYVEFWQGRPSRLHDRIAYELENGLWQVKRLAP</sequence>
<gene>
    <name evidence="9" type="primary">pdxH</name>
    <name evidence="14" type="ORF">C8N40_103326</name>
</gene>
<comment type="caution">
    <text evidence="14">The sequence shown here is derived from an EMBL/GenBank/DDBJ whole genome shotgun (WGS) entry which is preliminary data.</text>
</comment>
<evidence type="ECO:0000313" key="15">
    <source>
        <dbReference type="Proteomes" id="UP000244225"/>
    </source>
</evidence>